<feature type="transmembrane region" description="Helical" evidence="1">
    <location>
        <begin position="17"/>
        <end position="37"/>
    </location>
</feature>
<evidence type="ECO:0000313" key="2">
    <source>
        <dbReference type="EMBL" id="PNR55172.1"/>
    </source>
</evidence>
<dbReference type="InParanoid" id="A0A2K1KN20"/>
<reference evidence="3" key="3">
    <citation type="submission" date="2020-12" db="UniProtKB">
        <authorList>
            <consortium name="EnsemblPlants"/>
        </authorList>
    </citation>
    <scope>IDENTIFICATION</scope>
</reference>
<evidence type="ECO:0000313" key="4">
    <source>
        <dbReference type="Proteomes" id="UP000006727"/>
    </source>
</evidence>
<proteinExistence type="predicted"/>
<dbReference type="PaxDb" id="3218-PP1S227_103V6.1"/>
<organism evidence="2">
    <name type="scientific">Physcomitrium patens</name>
    <name type="common">Spreading-leaved earth moss</name>
    <name type="synonym">Physcomitrella patens</name>
    <dbReference type="NCBI Taxonomy" id="3218"/>
    <lineage>
        <taxon>Eukaryota</taxon>
        <taxon>Viridiplantae</taxon>
        <taxon>Streptophyta</taxon>
        <taxon>Embryophyta</taxon>
        <taxon>Bryophyta</taxon>
        <taxon>Bryophytina</taxon>
        <taxon>Bryopsida</taxon>
        <taxon>Funariidae</taxon>
        <taxon>Funariales</taxon>
        <taxon>Funariaceae</taxon>
        <taxon>Physcomitrium</taxon>
    </lineage>
</organism>
<dbReference type="Proteomes" id="UP000006727">
    <property type="component" value="Chromosome 4"/>
</dbReference>
<dbReference type="EMBL" id="ABEU02000004">
    <property type="protein sequence ID" value="PNR55172.1"/>
    <property type="molecule type" value="Genomic_DNA"/>
</dbReference>
<name>A0A2K1KN20_PHYPA</name>
<reference evidence="2 4" key="2">
    <citation type="journal article" date="2018" name="Plant J.">
        <title>The Physcomitrella patens chromosome-scale assembly reveals moss genome structure and evolution.</title>
        <authorList>
            <person name="Lang D."/>
            <person name="Ullrich K.K."/>
            <person name="Murat F."/>
            <person name="Fuchs J."/>
            <person name="Jenkins J."/>
            <person name="Haas F.B."/>
            <person name="Piednoel M."/>
            <person name="Gundlach H."/>
            <person name="Van Bel M."/>
            <person name="Meyberg R."/>
            <person name="Vives C."/>
            <person name="Morata J."/>
            <person name="Symeonidi A."/>
            <person name="Hiss M."/>
            <person name="Muchero W."/>
            <person name="Kamisugi Y."/>
            <person name="Saleh O."/>
            <person name="Blanc G."/>
            <person name="Decker E.L."/>
            <person name="van Gessel N."/>
            <person name="Grimwood J."/>
            <person name="Hayes R.D."/>
            <person name="Graham S.W."/>
            <person name="Gunter L.E."/>
            <person name="McDaniel S.F."/>
            <person name="Hoernstein S.N.W."/>
            <person name="Larsson A."/>
            <person name="Li F.W."/>
            <person name="Perroud P.F."/>
            <person name="Phillips J."/>
            <person name="Ranjan P."/>
            <person name="Rokshar D.S."/>
            <person name="Rothfels C.J."/>
            <person name="Schneider L."/>
            <person name="Shu S."/>
            <person name="Stevenson D.W."/>
            <person name="Thummler F."/>
            <person name="Tillich M."/>
            <person name="Villarreal Aguilar J.C."/>
            <person name="Widiez T."/>
            <person name="Wong G.K."/>
            <person name="Wymore A."/>
            <person name="Zhang Y."/>
            <person name="Zimmer A.D."/>
            <person name="Quatrano R.S."/>
            <person name="Mayer K.F.X."/>
            <person name="Goodstein D."/>
            <person name="Casacuberta J.M."/>
            <person name="Vandepoele K."/>
            <person name="Reski R."/>
            <person name="Cuming A.C."/>
            <person name="Tuskan G.A."/>
            <person name="Maumus F."/>
            <person name="Salse J."/>
            <person name="Schmutz J."/>
            <person name="Rensing S.A."/>
        </authorList>
    </citation>
    <scope>NUCLEOTIDE SEQUENCE [LARGE SCALE GENOMIC DNA]</scope>
    <source>
        <strain evidence="3 4">cv. Gransden 2004</strain>
    </source>
</reference>
<reference evidence="2 4" key="1">
    <citation type="journal article" date="2008" name="Science">
        <title>The Physcomitrella genome reveals evolutionary insights into the conquest of land by plants.</title>
        <authorList>
            <person name="Rensing S."/>
            <person name="Lang D."/>
            <person name="Zimmer A."/>
            <person name="Terry A."/>
            <person name="Salamov A."/>
            <person name="Shapiro H."/>
            <person name="Nishiyama T."/>
            <person name="Perroud P.-F."/>
            <person name="Lindquist E."/>
            <person name="Kamisugi Y."/>
            <person name="Tanahashi T."/>
            <person name="Sakakibara K."/>
            <person name="Fujita T."/>
            <person name="Oishi K."/>
            <person name="Shin-I T."/>
            <person name="Kuroki Y."/>
            <person name="Toyoda A."/>
            <person name="Suzuki Y."/>
            <person name="Hashimoto A."/>
            <person name="Yamaguchi K."/>
            <person name="Sugano A."/>
            <person name="Kohara Y."/>
            <person name="Fujiyama A."/>
            <person name="Anterola A."/>
            <person name="Aoki S."/>
            <person name="Ashton N."/>
            <person name="Barbazuk W.B."/>
            <person name="Barker E."/>
            <person name="Bennetzen J."/>
            <person name="Bezanilla M."/>
            <person name="Blankenship R."/>
            <person name="Cho S.H."/>
            <person name="Dutcher S."/>
            <person name="Estelle M."/>
            <person name="Fawcett J.A."/>
            <person name="Gundlach H."/>
            <person name="Hanada K."/>
            <person name="Heyl A."/>
            <person name="Hicks K.A."/>
            <person name="Hugh J."/>
            <person name="Lohr M."/>
            <person name="Mayer K."/>
            <person name="Melkozernov A."/>
            <person name="Murata T."/>
            <person name="Nelson D."/>
            <person name="Pils B."/>
            <person name="Prigge M."/>
            <person name="Reiss B."/>
            <person name="Renner T."/>
            <person name="Rombauts S."/>
            <person name="Rushton P."/>
            <person name="Sanderfoot A."/>
            <person name="Schween G."/>
            <person name="Shiu S.-H."/>
            <person name="Stueber K."/>
            <person name="Theodoulou F.L."/>
            <person name="Tu H."/>
            <person name="Van de Peer Y."/>
            <person name="Verrier P.J."/>
            <person name="Waters E."/>
            <person name="Wood A."/>
            <person name="Yang L."/>
            <person name="Cove D."/>
            <person name="Cuming A."/>
            <person name="Hasebe M."/>
            <person name="Lucas S."/>
            <person name="Mishler D.B."/>
            <person name="Reski R."/>
            <person name="Grigoriev I."/>
            <person name="Quatrano R.S."/>
            <person name="Boore J.L."/>
        </authorList>
    </citation>
    <scope>NUCLEOTIDE SEQUENCE [LARGE SCALE GENOMIC DNA]</scope>
    <source>
        <strain evidence="3 4">cv. Gransden 2004</strain>
    </source>
</reference>
<protein>
    <submittedName>
        <fullName evidence="2 3">Uncharacterized protein</fullName>
    </submittedName>
</protein>
<gene>
    <name evidence="2" type="ORF">PHYPA_006067</name>
</gene>
<keyword evidence="1" id="KW-0472">Membrane</keyword>
<sequence length="106" mass="11258">MPCHVSSAAAPGSSSSAAAAALCCCCVAVVVFLEVLIRFVSAFFMGPGGCLVSALRLPWSWQSHRCVPALKSPRTMRAFAPFGWMDARWWGPPPPHPLSSSRGRVG</sequence>
<evidence type="ECO:0000256" key="1">
    <source>
        <dbReference type="SAM" id="Phobius"/>
    </source>
</evidence>
<keyword evidence="1" id="KW-1133">Transmembrane helix</keyword>
<keyword evidence="1" id="KW-0812">Transmembrane</keyword>
<accession>A0A2K1KN20</accession>
<keyword evidence="4" id="KW-1185">Reference proteome</keyword>
<dbReference type="EnsemblPlants" id="Pp3c4_11507V3.1">
    <property type="protein sequence ID" value="PAC:32919268.CDS.1"/>
    <property type="gene ID" value="Pp3c4_11507"/>
</dbReference>
<dbReference type="Gramene" id="Pp3c4_11507V3.1">
    <property type="protein sequence ID" value="PAC:32919268.CDS.1"/>
    <property type="gene ID" value="Pp3c4_11507"/>
</dbReference>
<dbReference type="AlphaFoldDB" id="A0A2K1KN20"/>
<evidence type="ECO:0000313" key="3">
    <source>
        <dbReference type="EnsemblPlants" id="PAC:32919268.CDS.1"/>
    </source>
</evidence>